<evidence type="ECO:0000256" key="1">
    <source>
        <dbReference type="SAM" id="MobiDB-lite"/>
    </source>
</evidence>
<feature type="region of interest" description="Disordered" evidence="1">
    <location>
        <begin position="19"/>
        <end position="41"/>
    </location>
</feature>
<accession>A0A6G0RG71</accession>
<sequence length="71" mass="7870">MLCCISFCISHPTLARSPFGQIPPPPHTHTTSPRGKIPVSPQFRMPLGLADASSFSKTHWGCRSNAKRRRL</sequence>
<organism evidence="2 3">
    <name type="scientific">Phytophthora fragariae</name>
    <dbReference type="NCBI Taxonomy" id="53985"/>
    <lineage>
        <taxon>Eukaryota</taxon>
        <taxon>Sar</taxon>
        <taxon>Stramenopiles</taxon>
        <taxon>Oomycota</taxon>
        <taxon>Peronosporomycetes</taxon>
        <taxon>Peronosporales</taxon>
        <taxon>Peronosporaceae</taxon>
        <taxon>Phytophthora</taxon>
    </lineage>
</organism>
<dbReference type="Proteomes" id="UP000486351">
    <property type="component" value="Unassembled WGS sequence"/>
</dbReference>
<name>A0A6G0RG71_9STRA</name>
<protein>
    <submittedName>
        <fullName evidence="2">Uncharacterized protein</fullName>
    </submittedName>
</protein>
<comment type="caution">
    <text evidence="2">The sequence shown here is derived from an EMBL/GenBank/DDBJ whole genome shotgun (WGS) entry which is preliminary data.</text>
</comment>
<dbReference type="EMBL" id="QXFY01000943">
    <property type="protein sequence ID" value="KAE9332542.1"/>
    <property type="molecule type" value="Genomic_DNA"/>
</dbReference>
<proteinExistence type="predicted"/>
<dbReference type="AlphaFoldDB" id="A0A6G0RG71"/>
<evidence type="ECO:0000313" key="3">
    <source>
        <dbReference type="Proteomes" id="UP000486351"/>
    </source>
</evidence>
<reference evidence="2 3" key="1">
    <citation type="submission" date="2018-09" db="EMBL/GenBank/DDBJ databases">
        <title>Genomic investigation of the strawberry pathogen Phytophthora fragariae indicates pathogenicity is determined by transcriptional variation in three key races.</title>
        <authorList>
            <person name="Adams T.M."/>
            <person name="Armitage A.D."/>
            <person name="Sobczyk M.K."/>
            <person name="Bates H.J."/>
            <person name="Dunwell J.M."/>
            <person name="Nellist C.F."/>
            <person name="Harrison R.J."/>
        </authorList>
    </citation>
    <scope>NUCLEOTIDE SEQUENCE [LARGE SCALE GENOMIC DNA]</scope>
    <source>
        <strain evidence="2 3">NOV-77</strain>
    </source>
</reference>
<evidence type="ECO:0000313" key="2">
    <source>
        <dbReference type="EMBL" id="KAE9332542.1"/>
    </source>
</evidence>
<gene>
    <name evidence="2" type="ORF">PF008_g14901</name>
</gene>